<feature type="region of interest" description="Disordered" evidence="1">
    <location>
        <begin position="69"/>
        <end position="107"/>
    </location>
</feature>
<protein>
    <submittedName>
        <fullName evidence="2">Uncharacterized protein</fullName>
    </submittedName>
</protein>
<name>A0A397SEN8_9GLOM</name>
<sequence length="107" mass="12226">MEFDQETSSSDTPINLDSEINLAKELFNNSSTSNTSSTSSRLLNSVWPNTKIQLFHWHLRRAVETKLKETKLPKRDKHEPMVARDGERLERLISAPKAEPSRTESTS</sequence>
<dbReference type="Proteomes" id="UP000265703">
    <property type="component" value="Unassembled WGS sequence"/>
</dbReference>
<feature type="compositionally biased region" description="Basic and acidic residues" evidence="1">
    <location>
        <begin position="69"/>
        <end position="91"/>
    </location>
</feature>
<accession>A0A397SEN8</accession>
<evidence type="ECO:0000313" key="3">
    <source>
        <dbReference type="Proteomes" id="UP000265703"/>
    </source>
</evidence>
<comment type="caution">
    <text evidence="2">The sequence shown here is derived from an EMBL/GenBank/DDBJ whole genome shotgun (WGS) entry which is preliminary data.</text>
</comment>
<evidence type="ECO:0000256" key="1">
    <source>
        <dbReference type="SAM" id="MobiDB-lite"/>
    </source>
</evidence>
<organism evidence="2 3">
    <name type="scientific">Glomus cerebriforme</name>
    <dbReference type="NCBI Taxonomy" id="658196"/>
    <lineage>
        <taxon>Eukaryota</taxon>
        <taxon>Fungi</taxon>
        <taxon>Fungi incertae sedis</taxon>
        <taxon>Mucoromycota</taxon>
        <taxon>Glomeromycotina</taxon>
        <taxon>Glomeromycetes</taxon>
        <taxon>Glomerales</taxon>
        <taxon>Glomeraceae</taxon>
        <taxon>Glomus</taxon>
    </lineage>
</organism>
<reference evidence="2 3" key="1">
    <citation type="submission" date="2018-06" db="EMBL/GenBank/DDBJ databases">
        <title>Comparative genomics reveals the genomic features of Rhizophagus irregularis, R. cerebriforme, R. diaphanum and Gigaspora rosea, and their symbiotic lifestyle signature.</title>
        <authorList>
            <person name="Morin E."/>
            <person name="San Clemente H."/>
            <person name="Chen E.C.H."/>
            <person name="De La Providencia I."/>
            <person name="Hainaut M."/>
            <person name="Kuo A."/>
            <person name="Kohler A."/>
            <person name="Murat C."/>
            <person name="Tang N."/>
            <person name="Roy S."/>
            <person name="Loubradou J."/>
            <person name="Henrissat B."/>
            <person name="Grigoriev I.V."/>
            <person name="Corradi N."/>
            <person name="Roux C."/>
            <person name="Martin F.M."/>
        </authorList>
    </citation>
    <scope>NUCLEOTIDE SEQUENCE [LARGE SCALE GENOMIC DNA]</scope>
    <source>
        <strain evidence="2 3">DAOM 227022</strain>
    </source>
</reference>
<proteinExistence type="predicted"/>
<dbReference type="EMBL" id="QKYT01000524">
    <property type="protein sequence ID" value="RIA84012.1"/>
    <property type="molecule type" value="Genomic_DNA"/>
</dbReference>
<keyword evidence="3" id="KW-1185">Reference proteome</keyword>
<gene>
    <name evidence="2" type="ORF">C1645_832899</name>
</gene>
<evidence type="ECO:0000313" key="2">
    <source>
        <dbReference type="EMBL" id="RIA84012.1"/>
    </source>
</evidence>
<dbReference type="AlphaFoldDB" id="A0A397SEN8"/>